<dbReference type="GO" id="GO:0043565">
    <property type="term" value="F:sequence-specific DNA binding"/>
    <property type="evidence" value="ECO:0007669"/>
    <property type="project" value="InterPro"/>
</dbReference>
<dbReference type="EMBL" id="JAOVZO020000023">
    <property type="protein sequence ID" value="MDC8015974.1"/>
    <property type="molecule type" value="Genomic_DNA"/>
</dbReference>
<proteinExistence type="predicted"/>
<reference evidence="5" key="1">
    <citation type="submission" date="2023-02" db="EMBL/GenBank/DDBJ databases">
        <title>Tahibacter soli sp. nov. isolated from soil.</title>
        <authorList>
            <person name="Baek J.H."/>
            <person name="Lee J.K."/>
            <person name="Choi D.G."/>
            <person name="Jeon C.O."/>
        </authorList>
    </citation>
    <scope>NUCLEOTIDE SEQUENCE</scope>
    <source>
        <strain evidence="5">BL</strain>
    </source>
</reference>
<evidence type="ECO:0000259" key="4">
    <source>
        <dbReference type="PROSITE" id="PS01124"/>
    </source>
</evidence>
<dbReference type="PANTHER" id="PTHR46796:SF15">
    <property type="entry name" value="BLL1074 PROTEIN"/>
    <property type="match status" value="1"/>
</dbReference>
<dbReference type="InterPro" id="IPR018060">
    <property type="entry name" value="HTH_AraC"/>
</dbReference>
<dbReference type="InterPro" id="IPR009057">
    <property type="entry name" value="Homeodomain-like_sf"/>
</dbReference>
<dbReference type="Gene3D" id="1.10.10.60">
    <property type="entry name" value="Homeodomain-like"/>
    <property type="match status" value="1"/>
</dbReference>
<dbReference type="PANTHER" id="PTHR46796">
    <property type="entry name" value="HTH-TYPE TRANSCRIPTIONAL ACTIVATOR RHAS-RELATED"/>
    <property type="match status" value="1"/>
</dbReference>
<keyword evidence="2" id="KW-0238">DNA-binding</keyword>
<gene>
    <name evidence="5" type="ORF">OD750_025905</name>
</gene>
<evidence type="ECO:0000256" key="1">
    <source>
        <dbReference type="ARBA" id="ARBA00023015"/>
    </source>
</evidence>
<organism evidence="5 6">
    <name type="scientific">Tahibacter soli</name>
    <dbReference type="NCBI Taxonomy" id="2983605"/>
    <lineage>
        <taxon>Bacteria</taxon>
        <taxon>Pseudomonadati</taxon>
        <taxon>Pseudomonadota</taxon>
        <taxon>Gammaproteobacteria</taxon>
        <taxon>Lysobacterales</taxon>
        <taxon>Rhodanobacteraceae</taxon>
        <taxon>Tahibacter</taxon>
    </lineage>
</organism>
<dbReference type="PROSITE" id="PS01124">
    <property type="entry name" value="HTH_ARAC_FAMILY_2"/>
    <property type="match status" value="1"/>
</dbReference>
<evidence type="ECO:0000313" key="5">
    <source>
        <dbReference type="EMBL" id="MDC8015974.1"/>
    </source>
</evidence>
<dbReference type="GO" id="GO:0003700">
    <property type="term" value="F:DNA-binding transcription factor activity"/>
    <property type="evidence" value="ECO:0007669"/>
    <property type="project" value="InterPro"/>
</dbReference>
<sequence length="251" mass="27329">MTTLAPTAALRAFVRRFIVVEFSSDLRDAHWPDTSATAAFSFRGRVRLDGERWAPASAFTALRGTVRAHEHRDRHGVVLVAFTPIGAAALLRAPLAGFSGATSDLADVLDRRGELDRLHDALSAAADRRERIALVERFLVERLRDARPDRLIAAATATLERTHGALRIADLARDAGLSQSALERRFKRVVGVAPKAFAAIARLRHARALHASGADAATIAHAAGYYDQSHYINDFRRATGSAPETYYRAAG</sequence>
<dbReference type="RefSeq" id="WP_263543092.1">
    <property type="nucleotide sequence ID" value="NZ_JAOVZO020000023.1"/>
</dbReference>
<dbReference type="SUPFAM" id="SSF46689">
    <property type="entry name" value="Homeodomain-like"/>
    <property type="match status" value="2"/>
</dbReference>
<feature type="domain" description="HTH araC/xylS-type" evidence="4">
    <location>
        <begin position="149"/>
        <end position="249"/>
    </location>
</feature>
<keyword evidence="1" id="KW-0805">Transcription regulation</keyword>
<dbReference type="Proteomes" id="UP001139971">
    <property type="component" value="Unassembled WGS sequence"/>
</dbReference>
<keyword evidence="6" id="KW-1185">Reference proteome</keyword>
<comment type="caution">
    <text evidence="5">The sequence shown here is derived from an EMBL/GenBank/DDBJ whole genome shotgun (WGS) entry which is preliminary data.</text>
</comment>
<evidence type="ECO:0000256" key="2">
    <source>
        <dbReference type="ARBA" id="ARBA00023125"/>
    </source>
</evidence>
<dbReference type="AlphaFoldDB" id="A0A9X4BN40"/>
<evidence type="ECO:0000256" key="3">
    <source>
        <dbReference type="ARBA" id="ARBA00023163"/>
    </source>
</evidence>
<evidence type="ECO:0000313" key="6">
    <source>
        <dbReference type="Proteomes" id="UP001139971"/>
    </source>
</evidence>
<protein>
    <submittedName>
        <fullName evidence="5">AraC family transcriptional regulator</fullName>
    </submittedName>
</protein>
<dbReference type="SMART" id="SM00342">
    <property type="entry name" value="HTH_ARAC"/>
    <property type="match status" value="1"/>
</dbReference>
<accession>A0A9X4BN40</accession>
<name>A0A9X4BN40_9GAMM</name>
<keyword evidence="3" id="KW-0804">Transcription</keyword>
<dbReference type="Pfam" id="PF12833">
    <property type="entry name" value="HTH_18"/>
    <property type="match status" value="1"/>
</dbReference>
<dbReference type="InterPro" id="IPR050204">
    <property type="entry name" value="AraC_XylS_family_regulators"/>
</dbReference>